<dbReference type="EMBL" id="UYSU01033087">
    <property type="protein sequence ID" value="VDL91401.1"/>
    <property type="molecule type" value="Genomic_DNA"/>
</dbReference>
<keyword evidence="2" id="KW-1185">Reference proteome</keyword>
<organism evidence="3">
    <name type="scientific">Schistocephalus solidus</name>
    <name type="common">Tapeworm</name>
    <dbReference type="NCBI Taxonomy" id="70667"/>
    <lineage>
        <taxon>Eukaryota</taxon>
        <taxon>Metazoa</taxon>
        <taxon>Spiralia</taxon>
        <taxon>Lophotrochozoa</taxon>
        <taxon>Platyhelminthes</taxon>
        <taxon>Cestoda</taxon>
        <taxon>Eucestoda</taxon>
        <taxon>Diphyllobothriidea</taxon>
        <taxon>Diphyllobothriidae</taxon>
        <taxon>Schistocephalus</taxon>
    </lineage>
</organism>
<reference evidence="3" key="1">
    <citation type="submission" date="2016-06" db="UniProtKB">
        <authorList>
            <consortium name="WormBaseParasite"/>
        </authorList>
    </citation>
    <scope>IDENTIFICATION</scope>
</reference>
<evidence type="ECO:0000313" key="1">
    <source>
        <dbReference type="EMBL" id="VDL91401.1"/>
    </source>
</evidence>
<dbReference type="AlphaFoldDB" id="A0A183SLB8"/>
<evidence type="ECO:0000313" key="3">
    <source>
        <dbReference type="WBParaSite" id="SSLN_0000517901-mRNA-1"/>
    </source>
</evidence>
<sequence>MAISTPSAQCQQHQKPLNIMIYDLHLRSYQEATLQSGIAKATAIIERLNNSTKERKLVRVTKLEEVEPWEIFSPRFQSTPIRESIGCAVADAELSRCSSQMTGFNSEMPSNRNATREDDMGTKIPEEAQGEKEVFATPLGAVFGAPIETQEQCLQQPYPVDDLLRIHPDLFKNPRELSELIIRYVEFLPSRLIEGMDVWRSALSTLASDSGRELYIPETSVEIVLEPSPEVTGMRFTSFQFTGDVLVIQGEIGAYFRALDHLILHFHKVWQQSARPRSPEEMVRLFMLLSRILCGQPEHEIVQVMFDFVNQWPEIRQGIIGEWQEFLLEGSANS</sequence>
<proteinExistence type="predicted"/>
<evidence type="ECO:0000313" key="2">
    <source>
        <dbReference type="Proteomes" id="UP000275846"/>
    </source>
</evidence>
<accession>A0A183SLB8</accession>
<reference evidence="1 2" key="2">
    <citation type="submission" date="2018-11" db="EMBL/GenBank/DDBJ databases">
        <authorList>
            <consortium name="Pathogen Informatics"/>
        </authorList>
    </citation>
    <scope>NUCLEOTIDE SEQUENCE [LARGE SCALE GENOMIC DNA]</scope>
    <source>
        <strain evidence="1 2">NST_G2</strain>
    </source>
</reference>
<gene>
    <name evidence="1" type="ORF">SSLN_LOCUS5016</name>
</gene>
<dbReference type="Proteomes" id="UP000275846">
    <property type="component" value="Unassembled WGS sequence"/>
</dbReference>
<name>A0A183SLB8_SCHSO</name>
<dbReference type="WBParaSite" id="SSLN_0000517901-mRNA-1">
    <property type="protein sequence ID" value="SSLN_0000517901-mRNA-1"/>
    <property type="gene ID" value="SSLN_0000517901"/>
</dbReference>
<dbReference type="OrthoDB" id="6309100at2759"/>
<protein>
    <submittedName>
        <fullName evidence="1 3">Uncharacterized protein</fullName>
    </submittedName>
</protein>